<evidence type="ECO:0000313" key="3">
    <source>
        <dbReference type="EMBL" id="KAJ7043437.1"/>
    </source>
</evidence>
<accession>A0AAD6TGD8</accession>
<gene>
    <name evidence="2" type="ORF">C8F04DRAFT_1250851</name>
    <name evidence="3" type="ORF">C8F04DRAFT_1250865</name>
</gene>
<protein>
    <submittedName>
        <fullName evidence="3">Uncharacterized protein</fullName>
    </submittedName>
</protein>
<comment type="caution">
    <text evidence="3">The sequence shown here is derived from an EMBL/GenBank/DDBJ whole genome shotgun (WGS) entry which is preliminary data.</text>
</comment>
<evidence type="ECO:0000256" key="1">
    <source>
        <dbReference type="SAM" id="MobiDB-lite"/>
    </source>
</evidence>
<reference evidence="3" key="1">
    <citation type="submission" date="2023-03" db="EMBL/GenBank/DDBJ databases">
        <title>Massive genome expansion in bonnet fungi (Mycena s.s.) driven by repeated elements and novel gene families across ecological guilds.</title>
        <authorList>
            <consortium name="Lawrence Berkeley National Laboratory"/>
            <person name="Harder C.B."/>
            <person name="Miyauchi S."/>
            <person name="Viragh M."/>
            <person name="Kuo A."/>
            <person name="Thoen E."/>
            <person name="Andreopoulos B."/>
            <person name="Lu D."/>
            <person name="Skrede I."/>
            <person name="Drula E."/>
            <person name="Henrissat B."/>
            <person name="Morin E."/>
            <person name="Kohler A."/>
            <person name="Barry K."/>
            <person name="LaButti K."/>
            <person name="Morin E."/>
            <person name="Salamov A."/>
            <person name="Lipzen A."/>
            <person name="Mereny Z."/>
            <person name="Hegedus B."/>
            <person name="Baldrian P."/>
            <person name="Stursova M."/>
            <person name="Weitz H."/>
            <person name="Taylor A."/>
            <person name="Grigoriev I.V."/>
            <person name="Nagy L.G."/>
            <person name="Martin F."/>
            <person name="Kauserud H."/>
        </authorList>
    </citation>
    <scope>NUCLEOTIDE SEQUENCE</scope>
    <source>
        <strain evidence="3">CBHHK200</strain>
    </source>
</reference>
<organism evidence="3 4">
    <name type="scientific">Mycena alexandri</name>
    <dbReference type="NCBI Taxonomy" id="1745969"/>
    <lineage>
        <taxon>Eukaryota</taxon>
        <taxon>Fungi</taxon>
        <taxon>Dikarya</taxon>
        <taxon>Basidiomycota</taxon>
        <taxon>Agaricomycotina</taxon>
        <taxon>Agaricomycetes</taxon>
        <taxon>Agaricomycetidae</taxon>
        <taxon>Agaricales</taxon>
        <taxon>Marasmiineae</taxon>
        <taxon>Mycenaceae</taxon>
        <taxon>Mycena</taxon>
    </lineage>
</organism>
<keyword evidence="4" id="KW-1185">Reference proteome</keyword>
<feature type="region of interest" description="Disordered" evidence="1">
    <location>
        <begin position="40"/>
        <end position="108"/>
    </location>
</feature>
<evidence type="ECO:0000313" key="2">
    <source>
        <dbReference type="EMBL" id="KAJ7043423.1"/>
    </source>
</evidence>
<dbReference type="EMBL" id="JARJCM010000009">
    <property type="protein sequence ID" value="KAJ7043437.1"/>
    <property type="molecule type" value="Genomic_DNA"/>
</dbReference>
<dbReference type="AlphaFoldDB" id="A0AAD6TGD8"/>
<proteinExistence type="predicted"/>
<name>A0AAD6TGD8_9AGAR</name>
<dbReference type="Proteomes" id="UP001218188">
    <property type="component" value="Unassembled WGS sequence"/>
</dbReference>
<dbReference type="Gene3D" id="3.60.130.30">
    <property type="match status" value="1"/>
</dbReference>
<evidence type="ECO:0000313" key="4">
    <source>
        <dbReference type="Proteomes" id="UP001218188"/>
    </source>
</evidence>
<feature type="compositionally biased region" description="Acidic residues" evidence="1">
    <location>
        <begin position="48"/>
        <end position="65"/>
    </location>
</feature>
<dbReference type="EMBL" id="JARJCM010000009">
    <property type="protein sequence ID" value="KAJ7043423.1"/>
    <property type="molecule type" value="Genomic_DNA"/>
</dbReference>
<sequence length="531" mass="59138">MANGPGASPNANRRTRSGAEYSPFANAVALSIPHIHLSQLLHRRNEGPDSDTESLNDSDSDDGDDSATAPQPQTRPEAALTPPRPSTLSTFIRPAPPGHPPGTRLPNGLMPGSVIRVARVAPPPQPPKKATAAQVKARRLAKKHAKDRGVRFLDRERQRVNAGSRVKAVTRLRVRQTAPALRLNLSLQDYAAPVAASGWQGIRQDEPDARDHDLEEMRHTRPDMRIFDWDGTPTPVIDADRNILLLLGGFPPNEPAWPDVATNAADGMEAAAAEIYAGPKWRRKAGLDDRPVPRRGSHAAKHVGVAMGGGQRYPQNLAHATRTVLIFAGLFGLKSLQRIAGWTNMLFMVFAPNLHEYYRATYAALCDWDRLQQRAKHIRRNFPERYSVFTTATFNFGPVTVTLPHIDFGNLAWGWCAVTALGNFNPDRGGHLVLWDLKLIIRFPPGSTILLPSAILKHSNLKIGPNETRFSFTQFTPAGIFRWVYNDFRTDKDINAARSTTQAEREQRKRDRASRWQEGIRMYRKWDGPVQ</sequence>